<feature type="non-terminal residue" evidence="1">
    <location>
        <position position="145"/>
    </location>
</feature>
<protein>
    <submittedName>
        <fullName evidence="1">Uncharacterized protein</fullName>
    </submittedName>
</protein>
<name>A0A0B7MU94_9FUNG</name>
<proteinExistence type="predicted"/>
<gene>
    <name evidence="1" type="primary">PARPA_03167.1 scaffold 7123</name>
</gene>
<organism evidence="1 2">
    <name type="scientific">Parasitella parasitica</name>
    <dbReference type="NCBI Taxonomy" id="35722"/>
    <lineage>
        <taxon>Eukaryota</taxon>
        <taxon>Fungi</taxon>
        <taxon>Fungi incertae sedis</taxon>
        <taxon>Mucoromycota</taxon>
        <taxon>Mucoromycotina</taxon>
        <taxon>Mucoromycetes</taxon>
        <taxon>Mucorales</taxon>
        <taxon>Mucorineae</taxon>
        <taxon>Mucoraceae</taxon>
        <taxon>Parasitella</taxon>
    </lineage>
</organism>
<accession>A0A0B7MU94</accession>
<evidence type="ECO:0000313" key="2">
    <source>
        <dbReference type="Proteomes" id="UP000054107"/>
    </source>
</evidence>
<dbReference type="Proteomes" id="UP000054107">
    <property type="component" value="Unassembled WGS sequence"/>
</dbReference>
<dbReference type="AlphaFoldDB" id="A0A0B7MU94"/>
<sequence length="145" mass="16120">MMLGAASNIDTMAESMLVADQQARTRLMIATNRRGPREIALNPTSVSCAGLRSRYDVMVQVLHGRKLPGSPPIAAGQLRTLRLSMQHEALKLIPTFQVIAPETTGWDQLDAEDHLYFLLGCWRTKYSHRLTSLRSFAAKCSGVHK</sequence>
<dbReference type="EMBL" id="LN722119">
    <property type="protein sequence ID" value="CEP09621.1"/>
    <property type="molecule type" value="Genomic_DNA"/>
</dbReference>
<reference evidence="1 2" key="1">
    <citation type="submission" date="2014-09" db="EMBL/GenBank/DDBJ databases">
        <authorList>
            <person name="Ellenberger Sabrina"/>
        </authorList>
    </citation>
    <scope>NUCLEOTIDE SEQUENCE [LARGE SCALE GENOMIC DNA]</scope>
    <source>
        <strain evidence="1 2">CBS 412.66</strain>
    </source>
</reference>
<evidence type="ECO:0000313" key="1">
    <source>
        <dbReference type="EMBL" id="CEP09621.1"/>
    </source>
</evidence>
<keyword evidence="2" id="KW-1185">Reference proteome</keyword>